<dbReference type="Proteomes" id="UP000050901">
    <property type="component" value="Unassembled WGS sequence"/>
</dbReference>
<protein>
    <submittedName>
        <fullName evidence="1">Uncharacterized protein</fullName>
    </submittedName>
</protein>
<accession>A0A0R1P5F1</accession>
<reference evidence="1 2" key="1">
    <citation type="journal article" date="2015" name="Genome Announc.">
        <title>Expanding the biotechnology potential of lactobacilli through comparative genomics of 213 strains and associated genera.</title>
        <authorList>
            <person name="Sun Z."/>
            <person name="Harris H.M."/>
            <person name="McCann A."/>
            <person name="Guo C."/>
            <person name="Argimon S."/>
            <person name="Zhang W."/>
            <person name="Yang X."/>
            <person name="Jeffery I.B."/>
            <person name="Cooney J.C."/>
            <person name="Kagawa T.F."/>
            <person name="Liu W."/>
            <person name="Song Y."/>
            <person name="Salvetti E."/>
            <person name="Wrobel A."/>
            <person name="Rasinkangas P."/>
            <person name="Parkhill J."/>
            <person name="Rea M.C."/>
            <person name="O'Sullivan O."/>
            <person name="Ritari J."/>
            <person name="Douillard F.P."/>
            <person name="Paul Ross R."/>
            <person name="Yang R."/>
            <person name="Briner A.E."/>
            <person name="Felis G.E."/>
            <person name="de Vos W.M."/>
            <person name="Barrangou R."/>
            <person name="Klaenhammer T.R."/>
            <person name="Caufield P.W."/>
            <person name="Cui Y."/>
            <person name="Zhang H."/>
            <person name="O'Toole P.W."/>
        </authorList>
    </citation>
    <scope>NUCLEOTIDE SEQUENCE [LARGE SCALE GENOMIC DNA]</scope>
    <source>
        <strain evidence="1 2">DSM 13345</strain>
    </source>
</reference>
<sequence>MQKLLMDSSPKLFGHQSFNSEFVFDAFISIKNIGDHLLIASFYIFGEKEKIVQPHYHNVAER</sequence>
<proteinExistence type="predicted"/>
<gene>
    <name evidence="1" type="ORF">FC47_GL000660</name>
</gene>
<evidence type="ECO:0000313" key="1">
    <source>
        <dbReference type="EMBL" id="KRL24994.1"/>
    </source>
</evidence>
<evidence type="ECO:0000313" key="2">
    <source>
        <dbReference type="Proteomes" id="UP000050901"/>
    </source>
</evidence>
<dbReference type="AlphaFoldDB" id="A0A0R1P5F1"/>
<dbReference type="PATRIC" id="fig|1423771.3.peg.667"/>
<comment type="caution">
    <text evidence="1">The sequence shown here is derived from an EMBL/GenBank/DDBJ whole genome shotgun (WGS) entry which is preliminary data.</text>
</comment>
<organism evidence="1 2">
    <name type="scientific">Limosilactobacillus mucosae DSM 13345</name>
    <dbReference type="NCBI Taxonomy" id="1423771"/>
    <lineage>
        <taxon>Bacteria</taxon>
        <taxon>Bacillati</taxon>
        <taxon>Bacillota</taxon>
        <taxon>Bacilli</taxon>
        <taxon>Lactobacillales</taxon>
        <taxon>Lactobacillaceae</taxon>
        <taxon>Limosilactobacillus</taxon>
    </lineage>
</organism>
<dbReference type="EMBL" id="AZEQ01000015">
    <property type="protein sequence ID" value="KRL24994.1"/>
    <property type="molecule type" value="Genomic_DNA"/>
</dbReference>
<name>A0A0R1P5F1_LIMMU</name>